<dbReference type="AlphaFoldDB" id="A0A5S3Z777"/>
<sequence>MTTTVDLQLACEFDNLPSAEQFQRWAALVLDELKPNSEITIRISDAEESQSLNHSYRGKDKPTNVLSFEFDAPPGVELPLVGDLIICPEVVYRESLEQQKSFHDHFAHMVVHGCLHLLGYDHINDADAQEMEAIEKRLLATIDISDPYRDDEC</sequence>
<dbReference type="EMBL" id="PNCG01000003">
    <property type="protein sequence ID" value="TMP88053.1"/>
    <property type="molecule type" value="Genomic_DNA"/>
</dbReference>
<evidence type="ECO:0000256" key="8">
    <source>
        <dbReference type="HAMAP-Rule" id="MF_00009"/>
    </source>
</evidence>
<evidence type="ECO:0000313" key="9">
    <source>
        <dbReference type="EMBL" id="TMP88053.1"/>
    </source>
</evidence>
<protein>
    <recommendedName>
        <fullName evidence="8">Endoribonuclease YbeY</fullName>
        <ecNumber evidence="8">3.1.-.-</ecNumber>
    </recommendedName>
</protein>
<keyword evidence="4 8" id="KW-0479">Metal-binding</keyword>
<dbReference type="InterPro" id="IPR002036">
    <property type="entry name" value="YbeY"/>
</dbReference>
<comment type="caution">
    <text evidence="9">The sequence shown here is derived from an EMBL/GenBank/DDBJ whole genome shotgun (WGS) entry which is preliminary data.</text>
</comment>
<dbReference type="GO" id="GO:0004222">
    <property type="term" value="F:metalloendopeptidase activity"/>
    <property type="evidence" value="ECO:0007669"/>
    <property type="project" value="InterPro"/>
</dbReference>
<evidence type="ECO:0000256" key="6">
    <source>
        <dbReference type="ARBA" id="ARBA00022801"/>
    </source>
</evidence>
<evidence type="ECO:0000256" key="7">
    <source>
        <dbReference type="ARBA" id="ARBA00022833"/>
    </source>
</evidence>
<feature type="binding site" evidence="8">
    <location>
        <position position="116"/>
    </location>
    <ligand>
        <name>Zn(2+)</name>
        <dbReference type="ChEBI" id="CHEBI:29105"/>
        <note>catalytic</note>
    </ligand>
</feature>
<name>A0A5S3Z777_9GAMM</name>
<dbReference type="EC" id="3.1.-.-" evidence="8"/>
<accession>A0A5S3Z777</accession>
<dbReference type="GO" id="GO:0006364">
    <property type="term" value="P:rRNA processing"/>
    <property type="evidence" value="ECO:0007669"/>
    <property type="project" value="UniProtKB-UniRule"/>
</dbReference>
<evidence type="ECO:0000256" key="5">
    <source>
        <dbReference type="ARBA" id="ARBA00022759"/>
    </source>
</evidence>
<keyword evidence="8" id="KW-0963">Cytoplasm</keyword>
<evidence type="ECO:0000256" key="3">
    <source>
        <dbReference type="ARBA" id="ARBA00022722"/>
    </source>
</evidence>
<keyword evidence="8" id="KW-0698">rRNA processing</keyword>
<gene>
    <name evidence="8" type="primary">ybeY</name>
    <name evidence="9" type="ORF">CWC05_05235</name>
</gene>
<dbReference type="PROSITE" id="PS01306">
    <property type="entry name" value="UPF0054"/>
    <property type="match status" value="1"/>
</dbReference>
<dbReference type="PANTHER" id="PTHR46986:SF1">
    <property type="entry name" value="ENDORIBONUCLEASE YBEY, CHLOROPLASTIC"/>
    <property type="match status" value="1"/>
</dbReference>
<organism evidence="9 10">
    <name type="scientific">Pseudoalteromonas ruthenica</name>
    <dbReference type="NCBI Taxonomy" id="151081"/>
    <lineage>
        <taxon>Bacteria</taxon>
        <taxon>Pseudomonadati</taxon>
        <taxon>Pseudomonadota</taxon>
        <taxon>Gammaproteobacteria</taxon>
        <taxon>Alteromonadales</taxon>
        <taxon>Pseudoalteromonadaceae</taxon>
        <taxon>Pseudoalteromonas</taxon>
    </lineage>
</organism>
<reference evidence="9 10" key="1">
    <citation type="submission" date="2017-12" db="EMBL/GenBank/DDBJ databases">
        <authorList>
            <person name="Paulsen S."/>
            <person name="Gram L.K."/>
        </authorList>
    </citation>
    <scope>NUCLEOTIDE SEQUENCE [LARGE SCALE GENOMIC DNA]</scope>
    <source>
        <strain evidence="9 10">S2897</strain>
    </source>
</reference>
<dbReference type="STRING" id="151081.TW72_16705"/>
<dbReference type="GO" id="GO:0005737">
    <property type="term" value="C:cytoplasm"/>
    <property type="evidence" value="ECO:0007669"/>
    <property type="project" value="UniProtKB-SubCell"/>
</dbReference>
<dbReference type="InterPro" id="IPR023091">
    <property type="entry name" value="MetalPrtase_cat_dom_sf_prd"/>
</dbReference>
<dbReference type="PANTHER" id="PTHR46986">
    <property type="entry name" value="ENDORIBONUCLEASE YBEY, CHLOROPLASTIC"/>
    <property type="match status" value="1"/>
</dbReference>
<comment type="function">
    <text evidence="8">Single strand-specific metallo-endoribonuclease involved in late-stage 70S ribosome quality control and in maturation of the 3' terminus of the 16S rRNA.</text>
</comment>
<evidence type="ECO:0000256" key="2">
    <source>
        <dbReference type="ARBA" id="ARBA00022517"/>
    </source>
</evidence>
<keyword evidence="6 8" id="KW-0378">Hydrolase</keyword>
<dbReference type="Gene3D" id="3.40.390.30">
    <property type="entry name" value="Metalloproteases ('zincins'), catalytic domain"/>
    <property type="match status" value="1"/>
</dbReference>
<dbReference type="NCBIfam" id="TIGR00043">
    <property type="entry name" value="rRNA maturation RNase YbeY"/>
    <property type="match status" value="1"/>
</dbReference>
<evidence type="ECO:0000256" key="4">
    <source>
        <dbReference type="ARBA" id="ARBA00022723"/>
    </source>
</evidence>
<keyword evidence="2 8" id="KW-0690">Ribosome biogenesis</keyword>
<proteinExistence type="inferred from homology"/>
<dbReference type="Proteomes" id="UP000305874">
    <property type="component" value="Unassembled WGS sequence"/>
</dbReference>
<evidence type="ECO:0000313" key="10">
    <source>
        <dbReference type="Proteomes" id="UP000305874"/>
    </source>
</evidence>
<dbReference type="HAMAP" id="MF_00009">
    <property type="entry name" value="Endoribonucl_YbeY"/>
    <property type="match status" value="1"/>
</dbReference>
<feature type="binding site" evidence="8">
    <location>
        <position position="112"/>
    </location>
    <ligand>
        <name>Zn(2+)</name>
        <dbReference type="ChEBI" id="CHEBI:29105"/>
        <note>catalytic</note>
    </ligand>
</feature>
<dbReference type="GO" id="GO:0004521">
    <property type="term" value="F:RNA endonuclease activity"/>
    <property type="evidence" value="ECO:0007669"/>
    <property type="project" value="UniProtKB-UniRule"/>
</dbReference>
<comment type="similarity">
    <text evidence="1 8">Belongs to the endoribonuclease YbeY family.</text>
</comment>
<feature type="binding site" evidence="8">
    <location>
        <position position="122"/>
    </location>
    <ligand>
        <name>Zn(2+)</name>
        <dbReference type="ChEBI" id="CHEBI:29105"/>
        <note>catalytic</note>
    </ligand>
</feature>
<dbReference type="GO" id="GO:0008270">
    <property type="term" value="F:zinc ion binding"/>
    <property type="evidence" value="ECO:0007669"/>
    <property type="project" value="UniProtKB-UniRule"/>
</dbReference>
<keyword evidence="7 8" id="KW-0862">Zinc</keyword>
<keyword evidence="3 8" id="KW-0540">Nuclease</keyword>
<keyword evidence="5 8" id="KW-0255">Endonuclease</keyword>
<dbReference type="RefSeq" id="WP_053911201.1">
    <property type="nucleotide sequence ID" value="NZ_CP023396.1"/>
</dbReference>
<comment type="subcellular location">
    <subcellularLocation>
        <location evidence="8">Cytoplasm</location>
    </subcellularLocation>
</comment>
<dbReference type="InterPro" id="IPR020549">
    <property type="entry name" value="YbeY_CS"/>
</dbReference>
<reference evidence="10" key="2">
    <citation type="submission" date="2019-06" db="EMBL/GenBank/DDBJ databases">
        <title>Co-occurence of chitin degradation, pigmentation and bioactivity in marine Pseudoalteromonas.</title>
        <authorList>
            <person name="Sonnenschein E.C."/>
            <person name="Bech P.K."/>
        </authorList>
    </citation>
    <scope>NUCLEOTIDE SEQUENCE [LARGE SCALE GENOMIC DNA]</scope>
    <source>
        <strain evidence="10">S2897</strain>
    </source>
</reference>
<dbReference type="Pfam" id="PF02130">
    <property type="entry name" value="YbeY"/>
    <property type="match status" value="1"/>
</dbReference>
<evidence type="ECO:0000256" key="1">
    <source>
        <dbReference type="ARBA" id="ARBA00010875"/>
    </source>
</evidence>
<dbReference type="SUPFAM" id="SSF55486">
    <property type="entry name" value="Metalloproteases ('zincins'), catalytic domain"/>
    <property type="match status" value="1"/>
</dbReference>
<comment type="cofactor">
    <cofactor evidence="8">
        <name>Zn(2+)</name>
        <dbReference type="ChEBI" id="CHEBI:29105"/>
    </cofactor>
    <text evidence="8">Binds 1 zinc ion.</text>
</comment>